<name>A0A1H2SMV7_9FIRM</name>
<evidence type="ECO:0000313" key="1">
    <source>
        <dbReference type="EMBL" id="SDW32369.1"/>
    </source>
</evidence>
<dbReference type="OrthoDB" id="184152at2"/>
<proteinExistence type="predicted"/>
<dbReference type="EMBL" id="FNNG01000002">
    <property type="protein sequence ID" value="SDW32369.1"/>
    <property type="molecule type" value="Genomic_DNA"/>
</dbReference>
<organism evidence="1 2">
    <name type="scientific">Tepidimicrobium xylanilyticum</name>
    <dbReference type="NCBI Taxonomy" id="1123352"/>
    <lineage>
        <taxon>Bacteria</taxon>
        <taxon>Bacillati</taxon>
        <taxon>Bacillota</taxon>
        <taxon>Tissierellia</taxon>
        <taxon>Tissierellales</taxon>
        <taxon>Tepidimicrobiaceae</taxon>
        <taxon>Tepidimicrobium</taxon>
    </lineage>
</organism>
<dbReference type="Gene3D" id="3.40.50.200">
    <property type="entry name" value="Peptidase S8/S53 domain"/>
    <property type="match status" value="1"/>
</dbReference>
<evidence type="ECO:0000313" key="2">
    <source>
        <dbReference type="Proteomes" id="UP000198828"/>
    </source>
</evidence>
<keyword evidence="2" id="KW-1185">Reference proteome</keyword>
<dbReference type="SUPFAM" id="SSF52743">
    <property type="entry name" value="Subtilisin-like"/>
    <property type="match status" value="1"/>
</dbReference>
<accession>A0A1H2SMV7</accession>
<dbReference type="AlphaFoldDB" id="A0A1H2SMV7"/>
<dbReference type="GO" id="GO:0006508">
    <property type="term" value="P:proteolysis"/>
    <property type="evidence" value="ECO:0007669"/>
    <property type="project" value="InterPro"/>
</dbReference>
<dbReference type="GO" id="GO:0004252">
    <property type="term" value="F:serine-type endopeptidase activity"/>
    <property type="evidence" value="ECO:0007669"/>
    <property type="project" value="InterPro"/>
</dbReference>
<dbReference type="InterPro" id="IPR036852">
    <property type="entry name" value="Peptidase_S8/S53_dom_sf"/>
</dbReference>
<reference evidence="1 2" key="1">
    <citation type="submission" date="2016-10" db="EMBL/GenBank/DDBJ databases">
        <authorList>
            <person name="de Groot N.N."/>
        </authorList>
    </citation>
    <scope>NUCLEOTIDE SEQUENCE [LARGE SCALE GENOMIC DNA]</scope>
    <source>
        <strain evidence="1 2">DSM 23310</strain>
    </source>
</reference>
<dbReference type="Proteomes" id="UP000198828">
    <property type="component" value="Unassembled WGS sequence"/>
</dbReference>
<dbReference type="RefSeq" id="WP_093750514.1">
    <property type="nucleotide sequence ID" value="NZ_BSYN01000002.1"/>
</dbReference>
<protein>
    <submittedName>
        <fullName evidence="1">Uncharacterized protein</fullName>
    </submittedName>
</protein>
<sequence>MKIVVIDDGILPVFRKELNIIEDIVVSGGNLVINKSDEIPISTDHGFNACKIINEYAPEAELISIRIFNPNEMNADIKDLITAFKYCLDNSIPIIHFSGGSVNLKDDYLLRDIIKDIINNGQAEENNCSMFLSLM</sequence>
<gene>
    <name evidence="1" type="ORF">SAMN05660923_00481</name>
</gene>